<keyword evidence="5 6" id="KW-0472">Membrane</keyword>
<dbReference type="GO" id="GO:0033228">
    <property type="term" value="P:cysteine export across plasma membrane"/>
    <property type="evidence" value="ECO:0007669"/>
    <property type="project" value="TreeGrafter"/>
</dbReference>
<dbReference type="OrthoDB" id="9812084at2"/>
<evidence type="ECO:0000256" key="1">
    <source>
        <dbReference type="ARBA" id="ARBA00004651"/>
    </source>
</evidence>
<evidence type="ECO:0000256" key="6">
    <source>
        <dbReference type="SAM" id="Phobius"/>
    </source>
</evidence>
<evidence type="ECO:0000313" key="7">
    <source>
        <dbReference type="EMBL" id="ABG62886.1"/>
    </source>
</evidence>
<keyword evidence="3 6" id="KW-0812">Transmembrane</keyword>
<sequence>MSLDVFIALLVFSLVSSITPGPNNFMLLTSGVNFGFVRTIPHMLGIGVGFVSLLLGVGFGLGALLIALPQVSLALKILGGAYLLYLAWKIAMSRALTSGDESGGRPMTFIQAALFQWINPKAWVMAVTAMAIYTNPEFPFLSVLLVAFAFGLVNLPSVSVWAGFGVVLRGFLSNPVRLKWFNIMMGLALAATLWPMLR</sequence>
<feature type="transmembrane region" description="Helical" evidence="6">
    <location>
        <begin position="44"/>
        <end position="66"/>
    </location>
</feature>
<keyword evidence="2" id="KW-1003">Cell membrane</keyword>
<accession>Q11I89</accession>
<dbReference type="KEGG" id="mes:Meso_1490"/>
<feature type="transmembrane region" description="Helical" evidence="6">
    <location>
        <begin position="140"/>
        <end position="168"/>
    </location>
</feature>
<evidence type="ECO:0000256" key="5">
    <source>
        <dbReference type="ARBA" id="ARBA00023136"/>
    </source>
</evidence>
<dbReference type="EMBL" id="CP000390">
    <property type="protein sequence ID" value="ABG62886.1"/>
    <property type="molecule type" value="Genomic_DNA"/>
</dbReference>
<name>Q11I89_CHESB</name>
<dbReference type="Pfam" id="PF01810">
    <property type="entry name" value="LysE"/>
    <property type="match status" value="1"/>
</dbReference>
<organism evidence="7">
    <name type="scientific">Chelativorans sp. (strain BNC1)</name>
    <dbReference type="NCBI Taxonomy" id="266779"/>
    <lineage>
        <taxon>Bacteria</taxon>
        <taxon>Pseudomonadati</taxon>
        <taxon>Pseudomonadota</taxon>
        <taxon>Alphaproteobacteria</taxon>
        <taxon>Hyphomicrobiales</taxon>
        <taxon>Phyllobacteriaceae</taxon>
        <taxon>Chelativorans</taxon>
    </lineage>
</organism>
<dbReference type="PANTHER" id="PTHR30086:SF20">
    <property type="entry name" value="ARGININE EXPORTER PROTEIN ARGO-RELATED"/>
    <property type="match status" value="1"/>
</dbReference>
<proteinExistence type="predicted"/>
<dbReference type="PANTHER" id="PTHR30086">
    <property type="entry name" value="ARGININE EXPORTER PROTEIN ARGO"/>
    <property type="match status" value="1"/>
</dbReference>
<feature type="transmembrane region" description="Helical" evidence="6">
    <location>
        <begin position="73"/>
        <end position="91"/>
    </location>
</feature>
<gene>
    <name evidence="7" type="ordered locus">Meso_1490</name>
</gene>
<dbReference type="HOGENOM" id="CLU_079569_1_0_5"/>
<feature type="transmembrane region" description="Helical" evidence="6">
    <location>
        <begin position="180"/>
        <end position="197"/>
    </location>
</feature>
<reference evidence="7" key="1">
    <citation type="submission" date="2006-06" db="EMBL/GenBank/DDBJ databases">
        <title>Complete sequence of chromosome of Chelativorans sp. BNC1.</title>
        <authorList>
            <consortium name="US DOE Joint Genome Institute"/>
            <person name="Copeland A."/>
            <person name="Lucas S."/>
            <person name="Lapidus A."/>
            <person name="Barry K."/>
            <person name="Detter J.C."/>
            <person name="Glavina del Rio T."/>
            <person name="Hammon N."/>
            <person name="Israni S."/>
            <person name="Dalin E."/>
            <person name="Tice H."/>
            <person name="Pitluck S."/>
            <person name="Chertkov O."/>
            <person name="Brettin T."/>
            <person name="Bruce D."/>
            <person name="Han C."/>
            <person name="Tapia R."/>
            <person name="Gilna P."/>
            <person name="Schmutz J."/>
            <person name="Larimer F."/>
            <person name="Land M."/>
            <person name="Hauser L."/>
            <person name="Kyrpides N."/>
            <person name="Mikhailova N."/>
            <person name="Richardson P."/>
        </authorList>
    </citation>
    <scope>NUCLEOTIDE SEQUENCE</scope>
    <source>
        <strain evidence="7">BNC1</strain>
    </source>
</reference>
<dbReference type="InterPro" id="IPR001123">
    <property type="entry name" value="LeuE-type"/>
</dbReference>
<protein>
    <submittedName>
        <fullName evidence="7">Lysine exporter protein (LYSE/YGGA)</fullName>
    </submittedName>
</protein>
<keyword evidence="4 6" id="KW-1133">Transmembrane helix</keyword>
<evidence type="ECO:0000256" key="2">
    <source>
        <dbReference type="ARBA" id="ARBA00022475"/>
    </source>
</evidence>
<evidence type="ECO:0000256" key="4">
    <source>
        <dbReference type="ARBA" id="ARBA00022989"/>
    </source>
</evidence>
<dbReference type="GO" id="GO:0005886">
    <property type="term" value="C:plasma membrane"/>
    <property type="evidence" value="ECO:0007669"/>
    <property type="project" value="UniProtKB-SubCell"/>
</dbReference>
<dbReference type="GO" id="GO:0015171">
    <property type="term" value="F:amino acid transmembrane transporter activity"/>
    <property type="evidence" value="ECO:0007669"/>
    <property type="project" value="TreeGrafter"/>
</dbReference>
<comment type="subcellular location">
    <subcellularLocation>
        <location evidence="1">Cell membrane</location>
        <topology evidence="1">Multi-pass membrane protein</topology>
    </subcellularLocation>
</comment>
<evidence type="ECO:0000256" key="3">
    <source>
        <dbReference type="ARBA" id="ARBA00022692"/>
    </source>
</evidence>
<dbReference type="eggNOG" id="COG1280">
    <property type="taxonomic scope" value="Bacteria"/>
</dbReference>
<dbReference type="STRING" id="266779.Meso_1490"/>
<dbReference type="AlphaFoldDB" id="Q11I89"/>